<dbReference type="KEGG" id="sli:Slin_6225"/>
<dbReference type="eggNOG" id="COG3576">
    <property type="taxonomic scope" value="Bacteria"/>
</dbReference>
<feature type="coiled-coil region" evidence="1">
    <location>
        <begin position="175"/>
        <end position="202"/>
    </location>
</feature>
<dbReference type="RefSeq" id="WP_012930668.1">
    <property type="nucleotide sequence ID" value="NC_013730.1"/>
</dbReference>
<keyword evidence="4" id="KW-1185">Reference proteome</keyword>
<feature type="domain" description="Pyridoxamine 5'-phosphate oxidase N-terminal" evidence="2">
    <location>
        <begin position="45"/>
        <end position="138"/>
    </location>
</feature>
<evidence type="ECO:0000259" key="2">
    <source>
        <dbReference type="Pfam" id="PF01243"/>
    </source>
</evidence>
<evidence type="ECO:0000313" key="3">
    <source>
        <dbReference type="EMBL" id="ADB42184.1"/>
    </source>
</evidence>
<dbReference type="EMBL" id="CP001769">
    <property type="protein sequence ID" value="ADB42184.1"/>
    <property type="molecule type" value="Genomic_DNA"/>
</dbReference>
<dbReference type="Proteomes" id="UP000002028">
    <property type="component" value="Chromosome"/>
</dbReference>
<dbReference type="InterPro" id="IPR011576">
    <property type="entry name" value="Pyridox_Oxase_N"/>
</dbReference>
<gene>
    <name evidence="3" type="ordered locus">Slin_6225</name>
</gene>
<dbReference type="Gene3D" id="2.30.110.10">
    <property type="entry name" value="Electron Transport, Fmn-binding Protein, Chain A"/>
    <property type="match status" value="1"/>
</dbReference>
<reference evidence="3 4" key="1">
    <citation type="journal article" date="2010" name="Stand. Genomic Sci.">
        <title>Complete genome sequence of Spirosoma linguale type strain (1).</title>
        <authorList>
            <person name="Lail K."/>
            <person name="Sikorski J."/>
            <person name="Saunders E."/>
            <person name="Lapidus A."/>
            <person name="Glavina Del Rio T."/>
            <person name="Copeland A."/>
            <person name="Tice H."/>
            <person name="Cheng J.-F."/>
            <person name="Lucas S."/>
            <person name="Nolan M."/>
            <person name="Bruce D."/>
            <person name="Goodwin L."/>
            <person name="Pitluck S."/>
            <person name="Ivanova N."/>
            <person name="Mavromatis K."/>
            <person name="Ovchinnikova G."/>
            <person name="Pati A."/>
            <person name="Chen A."/>
            <person name="Palaniappan K."/>
            <person name="Land M."/>
            <person name="Hauser L."/>
            <person name="Chang Y.-J."/>
            <person name="Jeffries C.D."/>
            <person name="Chain P."/>
            <person name="Brettin T."/>
            <person name="Detter J.C."/>
            <person name="Schuetze A."/>
            <person name="Rohde M."/>
            <person name="Tindall B.J."/>
            <person name="Goeker M."/>
            <person name="Bristow J."/>
            <person name="Eisen J.A."/>
            <person name="Markowitz V."/>
            <person name="Hugenholtz P."/>
            <person name="Kyrpides N.C."/>
            <person name="Klenk H.-P."/>
            <person name="Chen F."/>
        </authorList>
    </citation>
    <scope>NUCLEOTIDE SEQUENCE [LARGE SCALE GENOMIC DNA]</scope>
    <source>
        <strain evidence="4">ATCC 33905 / DSM 74 / LMG 10896 / Claus 1</strain>
    </source>
</reference>
<protein>
    <submittedName>
        <fullName evidence="3">Pyridoxamine 5'-phosphate oxidase-related FMN-binding protein</fullName>
    </submittedName>
</protein>
<evidence type="ECO:0000256" key="1">
    <source>
        <dbReference type="SAM" id="Coils"/>
    </source>
</evidence>
<dbReference type="PANTHER" id="PTHR42815:SF2">
    <property type="entry name" value="FAD-BINDING, PUTATIVE (AFU_ORTHOLOGUE AFUA_6G07600)-RELATED"/>
    <property type="match status" value="1"/>
</dbReference>
<dbReference type="STRING" id="504472.Slin_6225"/>
<keyword evidence="1" id="KW-0175">Coiled coil</keyword>
<dbReference type="PANTHER" id="PTHR42815">
    <property type="entry name" value="FAD-BINDING, PUTATIVE (AFU_ORTHOLOGUE AFUA_6G07600)-RELATED"/>
    <property type="match status" value="1"/>
</dbReference>
<name>D2QTQ2_SPILD</name>
<dbReference type="Pfam" id="PF01243">
    <property type="entry name" value="PNPOx_N"/>
    <property type="match status" value="1"/>
</dbReference>
<organism evidence="3 4">
    <name type="scientific">Spirosoma linguale (strain ATCC 33905 / DSM 74 / LMG 10896 / Claus 1)</name>
    <dbReference type="NCBI Taxonomy" id="504472"/>
    <lineage>
        <taxon>Bacteria</taxon>
        <taxon>Pseudomonadati</taxon>
        <taxon>Bacteroidota</taxon>
        <taxon>Cytophagia</taxon>
        <taxon>Cytophagales</taxon>
        <taxon>Cytophagaceae</taxon>
        <taxon>Spirosoma</taxon>
    </lineage>
</organism>
<dbReference type="HOGENOM" id="CLU_098597_0_0_10"/>
<sequence length="206" mass="23842">MARNYASLAFTEPVKAVQERYGSRQTYERVEQHTSFAGLTATEIDFIAHRDSFYIASYGENDFPYIQHRGGPRGFLKAIDDTTLGFVDFRGNRQYVSVGNILTHPNVSLILIDYAHQARLKLYAKAEVVELADRPDLFRLLDPADYKHTPERMLLLHVEAFDWNCPQHITPRYTLEEINGLLATQRARITQLEEELKRLQGTEIRR</sequence>
<accession>D2QTQ2</accession>
<proteinExistence type="predicted"/>
<evidence type="ECO:0000313" key="4">
    <source>
        <dbReference type="Proteomes" id="UP000002028"/>
    </source>
</evidence>
<dbReference type="AlphaFoldDB" id="D2QTQ2"/>
<dbReference type="SUPFAM" id="SSF50475">
    <property type="entry name" value="FMN-binding split barrel"/>
    <property type="match status" value="1"/>
</dbReference>
<dbReference type="InterPro" id="IPR012349">
    <property type="entry name" value="Split_barrel_FMN-bd"/>
</dbReference>